<name>A0A5J5EBJ7_9PEZI</name>
<sequence>MGIPVMQKAKPIWGDISKIINPPAGPVQTPTEPPLSPTATLPSISTLLTPYPTPVSLPADWAAPCLMVAPGPPHILQTAAEPSLIRNHQPPDFDQAFLSHNSFEEEARDLELWLKKQNGKVTGDWLVRVECLKDLLDLQFRKVYKDPDGKRKDWINYSEQLARRRK</sequence>
<accession>A0A5J5EBJ7</accession>
<organism evidence="1 2">
    <name type="scientific">Sphaerosporella brunnea</name>
    <dbReference type="NCBI Taxonomy" id="1250544"/>
    <lineage>
        <taxon>Eukaryota</taxon>
        <taxon>Fungi</taxon>
        <taxon>Dikarya</taxon>
        <taxon>Ascomycota</taxon>
        <taxon>Pezizomycotina</taxon>
        <taxon>Pezizomycetes</taxon>
        <taxon>Pezizales</taxon>
        <taxon>Pyronemataceae</taxon>
        <taxon>Sphaerosporella</taxon>
    </lineage>
</organism>
<evidence type="ECO:0000313" key="1">
    <source>
        <dbReference type="EMBL" id="KAA8892580.1"/>
    </source>
</evidence>
<keyword evidence="2" id="KW-1185">Reference proteome</keyword>
<dbReference type="Proteomes" id="UP000326924">
    <property type="component" value="Unassembled WGS sequence"/>
</dbReference>
<gene>
    <name evidence="1" type="ORF">FN846DRAFT_896727</name>
</gene>
<dbReference type="EMBL" id="VXIS01000712">
    <property type="protein sequence ID" value="KAA8892580.1"/>
    <property type="molecule type" value="Genomic_DNA"/>
</dbReference>
<comment type="caution">
    <text evidence="1">The sequence shown here is derived from an EMBL/GenBank/DDBJ whole genome shotgun (WGS) entry which is preliminary data.</text>
</comment>
<evidence type="ECO:0000313" key="2">
    <source>
        <dbReference type="Proteomes" id="UP000326924"/>
    </source>
</evidence>
<reference evidence="1 2" key="1">
    <citation type="submission" date="2019-09" db="EMBL/GenBank/DDBJ databases">
        <title>Draft genome of the ectomycorrhizal ascomycete Sphaerosporella brunnea.</title>
        <authorList>
            <consortium name="DOE Joint Genome Institute"/>
            <person name="Benucci G.M."/>
            <person name="Marozzi G."/>
            <person name="Antonielli L."/>
            <person name="Sanchez S."/>
            <person name="Marco P."/>
            <person name="Wang X."/>
            <person name="Falini L.B."/>
            <person name="Barry K."/>
            <person name="Haridas S."/>
            <person name="Lipzen A."/>
            <person name="Labutti K."/>
            <person name="Grigoriev I.V."/>
            <person name="Murat C."/>
            <person name="Martin F."/>
            <person name="Albertini E."/>
            <person name="Donnini D."/>
            <person name="Bonito G."/>
        </authorList>
    </citation>
    <scope>NUCLEOTIDE SEQUENCE [LARGE SCALE GENOMIC DNA]</scope>
    <source>
        <strain evidence="1 2">Sb_GMNB300</strain>
    </source>
</reference>
<dbReference type="AlphaFoldDB" id="A0A5J5EBJ7"/>
<protein>
    <submittedName>
        <fullName evidence="1">Uncharacterized protein</fullName>
    </submittedName>
</protein>
<proteinExistence type="predicted"/>
<dbReference type="InParanoid" id="A0A5J5EBJ7"/>